<feature type="binding site" evidence="2">
    <location>
        <position position="266"/>
    </location>
    <ligand>
        <name>Zn(2+)</name>
        <dbReference type="ChEBI" id="CHEBI:29105"/>
        <note>catalytic</note>
    </ligand>
</feature>
<sequence length="498" mass="57927">MNYDANIKRIREIMVRLRMLETANNIMFCDQWHAGPEAGFDQTTNVEMYLSELSQQLVENNEVKQLVADFADFDKSQYKSDIDRGMVRFLSDRYKNATLIPLELGEELGRINNDGRKAWHECKKNNDFQSFKPYLQKQLEVQKRVAEAINPNESVFQVLVNCWDPDWRLDEIDKIFGEVKPEIVELLKKTESYRDSIDTSVIDCDVDRATKEKIVRKLMDYYGFNWNQGILYEEEHPSCVCAGPRDSRPSTNYSRNLFYTLLGAAHETGHGMYNYGSSQEVVDAGLWGGIDGSMHESQSKFYEDQVGRSLEFWTAFYPEIQKEVPKFREIPVETVVRALNKPNPGWSRMQADELTVPLHLILRYEMERDYFTGKLTIDDMEEAWNTRYKEYLGVTPKNASEGILQDVHWSTGFIGYFQGYALGLVYSCQYRNSILKAHPDAWKKLAKGDISDINSWLAEHIHSYGQTYTTRETIIKATGEDVNTKYYLEYLRGKFTKM</sequence>
<keyword evidence="1 2" id="KW-0479">Metal-binding</keyword>
<keyword evidence="1" id="KW-0121">Carboxypeptidase</keyword>
<dbReference type="CDD" id="cd06460">
    <property type="entry name" value="M32_Taq"/>
    <property type="match status" value="1"/>
</dbReference>
<comment type="catalytic activity">
    <reaction evidence="1">
        <text>Release of a C-terminal amino acid with broad specificity, except for -Pro.</text>
        <dbReference type="EC" id="3.4.17.19"/>
    </reaction>
</comment>
<dbReference type="InterPro" id="IPR001333">
    <property type="entry name" value="Peptidase_M32_Taq"/>
</dbReference>
<dbReference type="GeneID" id="86940428"/>
<dbReference type="RefSeq" id="WP_009532482.1">
    <property type="nucleotide sequence ID" value="NZ_JH590862.1"/>
</dbReference>
<evidence type="ECO:0000256" key="3">
    <source>
        <dbReference type="PIRSR" id="PIRSR006615-2"/>
    </source>
</evidence>
<dbReference type="AlphaFoldDB" id="A0AA36Y575"/>
<keyword evidence="2" id="KW-0862">Zinc</keyword>
<feature type="active site" description="Proton donor/acceptor" evidence="3">
    <location>
        <position position="267"/>
    </location>
</feature>
<dbReference type="Gene3D" id="1.10.1370.30">
    <property type="match status" value="1"/>
</dbReference>
<proteinExistence type="inferred from homology"/>
<keyword evidence="1" id="KW-0378">Hydrolase</keyword>
<evidence type="ECO:0000256" key="1">
    <source>
        <dbReference type="PIRNR" id="PIRNR006615"/>
    </source>
</evidence>
<comment type="caution">
    <text evidence="4">The sequence shown here is derived from an EMBL/GenBank/DDBJ whole genome shotgun (WGS) entry which is preliminary data.</text>
</comment>
<dbReference type="GO" id="GO:0004181">
    <property type="term" value="F:metallocarboxypeptidase activity"/>
    <property type="evidence" value="ECO:0007669"/>
    <property type="project" value="UniProtKB-UniRule"/>
</dbReference>
<evidence type="ECO:0000313" key="4">
    <source>
        <dbReference type="EMBL" id="EHO17050.1"/>
    </source>
</evidence>
<dbReference type="PRINTS" id="PR00998">
    <property type="entry name" value="CRBOXYPTASET"/>
</dbReference>
<dbReference type="GO" id="GO:0006508">
    <property type="term" value="P:proteolysis"/>
    <property type="evidence" value="ECO:0007669"/>
    <property type="project" value="UniProtKB-UniRule"/>
</dbReference>
<dbReference type="Proteomes" id="UP000018466">
    <property type="component" value="Unassembled WGS sequence"/>
</dbReference>
<gene>
    <name evidence="4" type="ORF">HMPREF9623_00649</name>
</gene>
<feature type="binding site" evidence="2">
    <location>
        <position position="270"/>
    </location>
    <ligand>
        <name>Zn(2+)</name>
        <dbReference type="ChEBI" id="CHEBI:29105"/>
        <note>catalytic</note>
    </ligand>
</feature>
<evidence type="ECO:0000313" key="5">
    <source>
        <dbReference type="Proteomes" id="UP000018466"/>
    </source>
</evidence>
<comment type="function">
    <text evidence="1">Broad specificity carboxypetidase that releases amino acids sequentially from the C-terminus, including neutral, aromatic, polar and basic residues.</text>
</comment>
<reference evidence="4 5" key="1">
    <citation type="submission" date="2011-10" db="EMBL/GenBank/DDBJ databases">
        <title>The Genome Sequence of Lachnospiraceae bacterium ACC2.</title>
        <authorList>
            <consortium name="The Broad Institute Genome Sequencing Platform"/>
            <person name="Earl A."/>
            <person name="Ward D."/>
            <person name="Feldgarden M."/>
            <person name="Gevers D."/>
            <person name="Sizova M."/>
            <person name="Hazen A."/>
            <person name="Epstein S."/>
            <person name="Young S.K."/>
            <person name="Zeng Q."/>
            <person name="Gargeya S."/>
            <person name="Fitzgerald M."/>
            <person name="Haas B."/>
            <person name="Abouelleil A."/>
            <person name="Alvarado L."/>
            <person name="Arachchi H.M."/>
            <person name="Berlin A."/>
            <person name="Brown A."/>
            <person name="Chapman S.B."/>
            <person name="Chen Z."/>
            <person name="Dunbar C."/>
            <person name="Freedman E."/>
            <person name="Gearin G."/>
            <person name="Goldberg J."/>
            <person name="Griggs A."/>
            <person name="Gujja S."/>
            <person name="Heiman D."/>
            <person name="Howarth C."/>
            <person name="Larson L."/>
            <person name="Lui A."/>
            <person name="MacDonald P.J.P."/>
            <person name="Montmayeur A."/>
            <person name="Murphy C."/>
            <person name="Neiman D."/>
            <person name="Pearson M."/>
            <person name="Priest M."/>
            <person name="Roberts A."/>
            <person name="Saif S."/>
            <person name="Shea T."/>
            <person name="Shenoy N."/>
            <person name="Sisk P."/>
            <person name="Stolte C."/>
            <person name="Sykes S."/>
            <person name="Wortman J."/>
            <person name="Nusbaum C."/>
            <person name="Birren B."/>
        </authorList>
    </citation>
    <scope>NUCLEOTIDE SEQUENCE [LARGE SCALE GENOMIC DNA]</scope>
    <source>
        <strain evidence="4 5">ACC2</strain>
    </source>
</reference>
<feature type="binding site" evidence="2">
    <location>
        <position position="296"/>
    </location>
    <ligand>
        <name>Zn(2+)</name>
        <dbReference type="ChEBI" id="CHEBI:29105"/>
        <note>catalytic</note>
    </ligand>
</feature>
<comment type="similarity">
    <text evidence="1">Belongs to the peptidase M32 family.</text>
</comment>
<protein>
    <recommendedName>
        <fullName evidence="1">Metal-dependent carboxypeptidase</fullName>
        <ecNumber evidence="1">3.4.17.19</ecNumber>
    </recommendedName>
</protein>
<dbReference type="SUPFAM" id="SSF55486">
    <property type="entry name" value="Metalloproteases ('zincins'), catalytic domain"/>
    <property type="match status" value="1"/>
</dbReference>
<organism evidence="4 5">
    <name type="scientific">Stomatobaculum longum</name>
    <dbReference type="NCBI Taxonomy" id="796942"/>
    <lineage>
        <taxon>Bacteria</taxon>
        <taxon>Bacillati</taxon>
        <taxon>Bacillota</taxon>
        <taxon>Clostridia</taxon>
        <taxon>Lachnospirales</taxon>
        <taxon>Lachnospiraceae</taxon>
        <taxon>Stomatobaculum</taxon>
    </lineage>
</organism>
<dbReference type="PANTHER" id="PTHR34217">
    <property type="entry name" value="METAL-DEPENDENT CARBOXYPEPTIDASE"/>
    <property type="match status" value="1"/>
</dbReference>
<dbReference type="PROSITE" id="PS52034">
    <property type="entry name" value="PEPTIDASE_M32"/>
    <property type="match status" value="1"/>
</dbReference>
<keyword evidence="5" id="KW-1185">Reference proteome</keyword>
<dbReference type="EMBL" id="AGEL01000006">
    <property type="protein sequence ID" value="EHO17050.1"/>
    <property type="molecule type" value="Genomic_DNA"/>
</dbReference>
<dbReference type="PIRSF" id="PIRSF006615">
    <property type="entry name" value="Zn_crbxpep_Taq"/>
    <property type="match status" value="1"/>
</dbReference>
<keyword evidence="1" id="KW-0645">Protease</keyword>
<dbReference type="GO" id="GO:0046872">
    <property type="term" value="F:metal ion binding"/>
    <property type="evidence" value="ECO:0007669"/>
    <property type="project" value="UniProtKB-KW"/>
</dbReference>
<accession>A0AA36Y575</accession>
<name>A0AA36Y575_9FIRM</name>
<dbReference type="PANTHER" id="PTHR34217:SF1">
    <property type="entry name" value="CARBOXYPEPTIDASE 1"/>
    <property type="match status" value="1"/>
</dbReference>
<comment type="cofactor">
    <cofactor evidence="2">
        <name>Zn(2+)</name>
        <dbReference type="ChEBI" id="CHEBI:29105"/>
    </cofactor>
    <text evidence="2">Binds 1 zinc ion per subunit.</text>
</comment>
<keyword evidence="1" id="KW-0482">Metalloprotease</keyword>
<dbReference type="EC" id="3.4.17.19" evidence="1"/>
<evidence type="ECO:0000256" key="2">
    <source>
        <dbReference type="PIRSR" id="PIRSR006615-1"/>
    </source>
</evidence>
<dbReference type="Pfam" id="PF02074">
    <property type="entry name" value="Peptidase_M32"/>
    <property type="match status" value="1"/>
</dbReference>